<evidence type="ECO:0000256" key="1">
    <source>
        <dbReference type="ARBA" id="ARBA00005085"/>
    </source>
</evidence>
<evidence type="ECO:0000256" key="6">
    <source>
        <dbReference type="ARBA" id="ARBA00022840"/>
    </source>
</evidence>
<dbReference type="Proteomes" id="UP000823824">
    <property type="component" value="Unassembled WGS sequence"/>
</dbReference>
<dbReference type="InterPro" id="IPR004562">
    <property type="entry name" value="LipoylTrfase_LipoateP_Ligase"/>
</dbReference>
<evidence type="ECO:0000256" key="4">
    <source>
        <dbReference type="ARBA" id="ARBA00022598"/>
    </source>
</evidence>
<evidence type="ECO:0000259" key="8">
    <source>
        <dbReference type="PROSITE" id="PS51733"/>
    </source>
</evidence>
<reference evidence="9" key="2">
    <citation type="submission" date="2021-04" db="EMBL/GenBank/DDBJ databases">
        <authorList>
            <person name="Gilroy R."/>
        </authorList>
    </citation>
    <scope>NUCLEOTIDE SEQUENCE</scope>
    <source>
        <strain evidence="9">ChiBcec18-1249</strain>
    </source>
</reference>
<dbReference type="CDD" id="cd16443">
    <property type="entry name" value="LplA"/>
    <property type="match status" value="1"/>
</dbReference>
<dbReference type="AlphaFoldDB" id="A0A9D2LH90"/>
<dbReference type="InterPro" id="IPR019491">
    <property type="entry name" value="Lipoate_protein_ligase_C"/>
</dbReference>
<evidence type="ECO:0000256" key="3">
    <source>
        <dbReference type="ARBA" id="ARBA00012367"/>
    </source>
</evidence>
<dbReference type="NCBIfam" id="TIGR00545">
    <property type="entry name" value="lipoyltrans"/>
    <property type="match status" value="1"/>
</dbReference>
<dbReference type="GO" id="GO:0005524">
    <property type="term" value="F:ATP binding"/>
    <property type="evidence" value="ECO:0007669"/>
    <property type="project" value="UniProtKB-KW"/>
</dbReference>
<comment type="pathway">
    <text evidence="2">Protein modification; protein lipoylation via exogenous pathway; protein N(6)-(lipoyl)lysine from lipoate: step 1/2.</text>
</comment>
<dbReference type="Pfam" id="PF10437">
    <property type="entry name" value="Lip_prot_lig_C"/>
    <property type="match status" value="1"/>
</dbReference>
<evidence type="ECO:0000256" key="5">
    <source>
        <dbReference type="ARBA" id="ARBA00022741"/>
    </source>
</evidence>
<dbReference type="PROSITE" id="PS51733">
    <property type="entry name" value="BPL_LPL_CATALYTIC"/>
    <property type="match status" value="1"/>
</dbReference>
<evidence type="ECO:0000313" key="10">
    <source>
        <dbReference type="Proteomes" id="UP000823824"/>
    </source>
</evidence>
<name>A0A9D2LH90_9FIRM</name>
<dbReference type="Pfam" id="PF21948">
    <property type="entry name" value="LplA-B_cat"/>
    <property type="match status" value="1"/>
</dbReference>
<dbReference type="GO" id="GO:0009249">
    <property type="term" value="P:protein lipoylation"/>
    <property type="evidence" value="ECO:0007669"/>
    <property type="project" value="InterPro"/>
</dbReference>
<dbReference type="InterPro" id="IPR004143">
    <property type="entry name" value="BPL_LPL_catalytic"/>
</dbReference>
<comment type="catalytic activity">
    <reaction evidence="7">
        <text>L-lysyl-[lipoyl-carrier protein] + (R)-lipoate + ATP = N(6)-[(R)-lipoyl]-L-lysyl-[lipoyl-carrier protein] + AMP + diphosphate + H(+)</text>
        <dbReference type="Rhea" id="RHEA:49288"/>
        <dbReference type="Rhea" id="RHEA-COMP:10500"/>
        <dbReference type="Rhea" id="RHEA-COMP:10502"/>
        <dbReference type="ChEBI" id="CHEBI:15378"/>
        <dbReference type="ChEBI" id="CHEBI:29969"/>
        <dbReference type="ChEBI" id="CHEBI:30616"/>
        <dbReference type="ChEBI" id="CHEBI:33019"/>
        <dbReference type="ChEBI" id="CHEBI:83088"/>
        <dbReference type="ChEBI" id="CHEBI:83099"/>
        <dbReference type="ChEBI" id="CHEBI:456215"/>
        <dbReference type="EC" id="6.3.1.20"/>
    </reaction>
</comment>
<keyword evidence="6" id="KW-0067">ATP-binding</keyword>
<comment type="caution">
    <text evidence="9">The sequence shown here is derived from an EMBL/GenBank/DDBJ whole genome shotgun (WGS) entry which is preliminary data.</text>
</comment>
<accession>A0A9D2LH90</accession>
<gene>
    <name evidence="9" type="ORF">H9787_03145</name>
</gene>
<dbReference type="Gene3D" id="3.30.390.50">
    <property type="entry name" value="CO dehydrogenase flavoprotein, C-terminal domain"/>
    <property type="match status" value="1"/>
</dbReference>
<evidence type="ECO:0000256" key="7">
    <source>
        <dbReference type="ARBA" id="ARBA00048037"/>
    </source>
</evidence>
<dbReference type="GO" id="GO:0005737">
    <property type="term" value="C:cytoplasm"/>
    <property type="evidence" value="ECO:0007669"/>
    <property type="project" value="TreeGrafter"/>
</dbReference>
<sequence>MSQEIHYLETGSQDPFYNLAFEEVVLRDRREGEYLLLWQNDNTIVIGQNQNAEGEINRAFVEAHDIHVVRRTTGGGAVYHDLGNLNYSFITDAGDAERLTMERFTRPIVEALKGLGLQAEASGRNDILAEGRKVSGTAQRLLRGRFLYHGTLLFDANPGMVAGALNVDPAKFESKSAKSVRSRIGNIRDFLKTDMDLAAFWEYLKKALAGSGLVEDHLTAEELAAVDELKRTKYDTWEWNFGRSPKYNLRNKRRWDGGTLEPCVEVDQGTIRQIVFYGDFLAVSPLDEVTGALAGTPFRREDVAAVLDRFPLSEYFGTITRDQVLDTLFYVDGPETA</sequence>
<keyword evidence="5" id="KW-0547">Nucleotide-binding</keyword>
<organism evidence="9 10">
    <name type="scientific">Candidatus Oscillibacter excrementigallinarum</name>
    <dbReference type="NCBI Taxonomy" id="2838716"/>
    <lineage>
        <taxon>Bacteria</taxon>
        <taxon>Bacillati</taxon>
        <taxon>Bacillota</taxon>
        <taxon>Clostridia</taxon>
        <taxon>Eubacteriales</taxon>
        <taxon>Oscillospiraceae</taxon>
        <taxon>Oscillibacter</taxon>
    </lineage>
</organism>
<protein>
    <recommendedName>
        <fullName evidence="3">lipoate--protein ligase</fullName>
        <ecNumber evidence="3">6.3.1.20</ecNumber>
    </recommendedName>
</protein>
<dbReference type="GO" id="GO:0017118">
    <property type="term" value="F:lipoyltransferase activity"/>
    <property type="evidence" value="ECO:0007669"/>
    <property type="project" value="TreeGrafter"/>
</dbReference>
<dbReference type="Gene3D" id="3.30.930.10">
    <property type="entry name" value="Bira Bifunctional Protein, Domain 2"/>
    <property type="match status" value="1"/>
</dbReference>
<evidence type="ECO:0000256" key="2">
    <source>
        <dbReference type="ARBA" id="ARBA00005124"/>
    </source>
</evidence>
<dbReference type="EMBL" id="DWZJ01000022">
    <property type="protein sequence ID" value="HJB12692.1"/>
    <property type="molecule type" value="Genomic_DNA"/>
</dbReference>
<evidence type="ECO:0000313" key="9">
    <source>
        <dbReference type="EMBL" id="HJB12692.1"/>
    </source>
</evidence>
<comment type="pathway">
    <text evidence="1">Protein modification; protein lipoylation via exogenous pathway; protein N(6)-(lipoyl)lysine from lipoate: step 2/2.</text>
</comment>
<reference evidence="9" key="1">
    <citation type="journal article" date="2021" name="PeerJ">
        <title>Extensive microbial diversity within the chicken gut microbiome revealed by metagenomics and culture.</title>
        <authorList>
            <person name="Gilroy R."/>
            <person name="Ravi A."/>
            <person name="Getino M."/>
            <person name="Pursley I."/>
            <person name="Horton D.L."/>
            <person name="Alikhan N.F."/>
            <person name="Baker D."/>
            <person name="Gharbi K."/>
            <person name="Hall N."/>
            <person name="Watson M."/>
            <person name="Adriaenssens E.M."/>
            <person name="Foster-Nyarko E."/>
            <person name="Jarju S."/>
            <person name="Secka A."/>
            <person name="Antonio M."/>
            <person name="Oren A."/>
            <person name="Chaudhuri R.R."/>
            <person name="La Ragione R."/>
            <person name="Hildebrand F."/>
            <person name="Pallen M.J."/>
        </authorList>
    </citation>
    <scope>NUCLEOTIDE SEQUENCE</scope>
    <source>
        <strain evidence="9">ChiBcec18-1249</strain>
    </source>
</reference>
<keyword evidence="4 9" id="KW-0436">Ligase</keyword>
<dbReference type="PANTHER" id="PTHR12561">
    <property type="entry name" value="LIPOATE-PROTEIN LIGASE"/>
    <property type="match status" value="1"/>
</dbReference>
<dbReference type="PANTHER" id="PTHR12561:SF3">
    <property type="entry name" value="LIPOYLTRANSFERASE 1, MITOCHONDRIAL"/>
    <property type="match status" value="1"/>
</dbReference>
<dbReference type="SUPFAM" id="SSF82649">
    <property type="entry name" value="SufE/NifU"/>
    <property type="match status" value="1"/>
</dbReference>
<dbReference type="EC" id="6.3.1.20" evidence="3"/>
<feature type="domain" description="BPL/LPL catalytic" evidence="8">
    <location>
        <begin position="29"/>
        <end position="216"/>
    </location>
</feature>
<dbReference type="SUPFAM" id="SSF55681">
    <property type="entry name" value="Class II aaRS and biotin synthetases"/>
    <property type="match status" value="1"/>
</dbReference>
<proteinExistence type="predicted"/>
<dbReference type="InterPro" id="IPR045864">
    <property type="entry name" value="aa-tRNA-synth_II/BPL/LPL"/>
</dbReference>
<dbReference type="GO" id="GO:0016979">
    <property type="term" value="F:lipoate-protein ligase activity"/>
    <property type="evidence" value="ECO:0007669"/>
    <property type="project" value="UniProtKB-EC"/>
</dbReference>